<dbReference type="RefSeq" id="XP_053591027.1">
    <property type="nucleotide sequence ID" value="XM_053722382.1"/>
</dbReference>
<dbReference type="CTD" id="78773059"/>
<feature type="region of interest" description="Disordered" evidence="1">
    <location>
        <begin position="1"/>
        <end position="21"/>
    </location>
</feature>
<name>A0A6A5HPE8_CAERE</name>
<accession>A0A6A5HPE8</accession>
<gene>
    <name evidence="2" type="ORF">GCK72_000276</name>
</gene>
<sequence length="136" mass="15242">MQIFTLNPLDPSEAGMEGRASRLESPHRVVDRVFAVLDRFRSRCPGAAENDLLKLSRDNRLHLLCRLPKARPHELSRPSDGSLNDGVFSIPGVGAPPVFVPPRHQQRIGRPLCWLRSPSESPLHLQHHPPTPSVHH</sequence>
<dbReference type="AlphaFoldDB" id="A0A6A5HPE8"/>
<evidence type="ECO:0000313" key="3">
    <source>
        <dbReference type="Proteomes" id="UP000483820"/>
    </source>
</evidence>
<dbReference type="EMBL" id="WUAV01000001">
    <property type="protein sequence ID" value="KAF1768464.1"/>
    <property type="molecule type" value="Genomic_DNA"/>
</dbReference>
<proteinExistence type="predicted"/>
<dbReference type="GeneID" id="78773059"/>
<reference evidence="2 3" key="1">
    <citation type="submission" date="2019-12" db="EMBL/GenBank/DDBJ databases">
        <title>Chromosome-level assembly of the Caenorhabditis remanei genome.</title>
        <authorList>
            <person name="Teterina A.A."/>
            <person name="Willis J.H."/>
            <person name="Phillips P.C."/>
        </authorList>
    </citation>
    <scope>NUCLEOTIDE SEQUENCE [LARGE SCALE GENOMIC DNA]</scope>
    <source>
        <strain evidence="2 3">PX506</strain>
        <tissue evidence="2">Whole organism</tissue>
    </source>
</reference>
<comment type="caution">
    <text evidence="2">The sequence shown here is derived from an EMBL/GenBank/DDBJ whole genome shotgun (WGS) entry which is preliminary data.</text>
</comment>
<protein>
    <submittedName>
        <fullName evidence="2">Uncharacterized protein</fullName>
    </submittedName>
</protein>
<evidence type="ECO:0000313" key="2">
    <source>
        <dbReference type="EMBL" id="KAF1768464.1"/>
    </source>
</evidence>
<dbReference type="Proteomes" id="UP000483820">
    <property type="component" value="Chromosome I"/>
</dbReference>
<dbReference type="KEGG" id="crq:GCK72_000276"/>
<evidence type="ECO:0000256" key="1">
    <source>
        <dbReference type="SAM" id="MobiDB-lite"/>
    </source>
</evidence>
<organism evidence="2 3">
    <name type="scientific">Caenorhabditis remanei</name>
    <name type="common">Caenorhabditis vulgaris</name>
    <dbReference type="NCBI Taxonomy" id="31234"/>
    <lineage>
        <taxon>Eukaryota</taxon>
        <taxon>Metazoa</taxon>
        <taxon>Ecdysozoa</taxon>
        <taxon>Nematoda</taxon>
        <taxon>Chromadorea</taxon>
        <taxon>Rhabditida</taxon>
        <taxon>Rhabditina</taxon>
        <taxon>Rhabditomorpha</taxon>
        <taxon>Rhabditoidea</taxon>
        <taxon>Rhabditidae</taxon>
        <taxon>Peloderinae</taxon>
        <taxon>Caenorhabditis</taxon>
    </lineage>
</organism>